<reference evidence="2 3" key="1">
    <citation type="submission" date="2015-05" db="EMBL/GenBank/DDBJ databases">
        <title>A genomic and transcriptomic approach to investigate the blue pigment phenotype in Pseudomonas fluorescens.</title>
        <authorList>
            <person name="Andreani N.A."/>
            <person name="Cardazzo B."/>
        </authorList>
    </citation>
    <scope>NUCLEOTIDE SEQUENCE [LARGE SCALE GENOMIC DNA]</scope>
    <source>
        <strain evidence="2 3">Ps_22</strain>
    </source>
</reference>
<evidence type="ECO:0000313" key="2">
    <source>
        <dbReference type="EMBL" id="KWV84800.1"/>
    </source>
</evidence>
<evidence type="ECO:0000256" key="1">
    <source>
        <dbReference type="SAM" id="MobiDB-lite"/>
    </source>
</evidence>
<feature type="compositionally biased region" description="Basic and acidic residues" evidence="1">
    <location>
        <begin position="22"/>
        <end position="38"/>
    </location>
</feature>
<protein>
    <submittedName>
        <fullName evidence="2">Uncharacterized protein</fullName>
    </submittedName>
</protein>
<comment type="caution">
    <text evidence="2">The sequence shown here is derived from an EMBL/GenBank/DDBJ whole genome shotgun (WGS) entry which is preliminary data.</text>
</comment>
<dbReference type="AntiFam" id="ANF00178">
    <property type="entry name" value="Shadow ORF (opposite dhbF)"/>
</dbReference>
<dbReference type="EMBL" id="LCYA01000153">
    <property type="protein sequence ID" value="KWV84800.1"/>
    <property type="molecule type" value="Genomic_DNA"/>
</dbReference>
<dbReference type="Proteomes" id="UP000061348">
    <property type="component" value="Unassembled WGS sequence"/>
</dbReference>
<organism evidence="2 3">
    <name type="scientific">Pseudomonas fluorescens</name>
    <dbReference type="NCBI Taxonomy" id="294"/>
    <lineage>
        <taxon>Bacteria</taxon>
        <taxon>Pseudomonadati</taxon>
        <taxon>Pseudomonadota</taxon>
        <taxon>Gammaproteobacteria</taxon>
        <taxon>Pseudomonadales</taxon>
        <taxon>Pseudomonadaceae</taxon>
        <taxon>Pseudomonas</taxon>
    </lineage>
</organism>
<evidence type="ECO:0000313" key="3">
    <source>
        <dbReference type="Proteomes" id="UP000061348"/>
    </source>
</evidence>
<sequence length="302" mass="32649">MRQAFAGVLRIQRHIGRSCLEHREQADHHGKRALHGDPHQPLGADALGQQVMRQPVGLTVQFSIAEGLLIQGQGLTFRLLISLGFKQPVYSLKGGDTSRGVPVLEHPVLLSGARHRQFAEAAAGCTHHRLQQVLPMLRQALDGGGIEQVGGVGQRGPKPVGGFMGVQAQVKMGGLAVPVQFHHTQARQLLAFAAALGLGLVVEHHLEQRVMAQAAFRLQCHHQLLERQVLMSLGLQGAAFGLLQQLGKAHLPVKVSLEYLGVDEEADQPLGFDAVTVGVRHANADIRLPAVAIQQGLERRQQ</sequence>
<gene>
    <name evidence="2" type="ORF">PFLmoz3_05570</name>
</gene>
<dbReference type="AlphaFoldDB" id="A0A109LBZ1"/>
<proteinExistence type="predicted"/>
<name>A0A109LBZ1_PSEFL</name>
<feature type="region of interest" description="Disordered" evidence="1">
    <location>
        <begin position="22"/>
        <end position="43"/>
    </location>
</feature>
<accession>A0A109LBZ1</accession>